<gene>
    <name evidence="2" type="ORF">BST96_04155</name>
</gene>
<dbReference type="InterPro" id="IPR021708">
    <property type="entry name" value="DUF3291"/>
</dbReference>
<name>A0A1X9NAB3_9GAMM</name>
<dbReference type="KEGG" id="osg:BST96_04155"/>
<reference evidence="2 3" key="1">
    <citation type="submission" date="2016-11" db="EMBL/GenBank/DDBJ databases">
        <title>Trade-off between light-utilization and light-protection in marine flavobacteria.</title>
        <authorList>
            <person name="Kumagai Y."/>
        </authorList>
    </citation>
    <scope>NUCLEOTIDE SEQUENCE [LARGE SCALE GENOMIC DNA]</scope>
    <source>
        <strain evidence="2 3">NBRC 107125</strain>
    </source>
</reference>
<protein>
    <recommendedName>
        <fullName evidence="1">DUF3291 domain-containing protein</fullName>
    </recommendedName>
</protein>
<sequence>MSYQLAQFNIAQFLLPMEHPNNADFINNIDRVNGAAESQPGFIWRLVGDGGVDNALEVKAYEDNHTAVNMSVWQDQQSLEEFVFRSEGHLSIMRRRREWFDKMEFYSVLWWVKAGHQPTVVEAKERLEQLRDNGPTVNAFTFRSSFPAPD</sequence>
<proteinExistence type="predicted"/>
<dbReference type="OrthoDB" id="2376237at2"/>
<keyword evidence="3" id="KW-1185">Reference proteome</keyword>
<dbReference type="RefSeq" id="WP_085757483.1">
    <property type="nucleotide sequence ID" value="NZ_CP019343.1"/>
</dbReference>
<dbReference type="STRING" id="716816.BST96_04155"/>
<dbReference type="Pfam" id="PF11695">
    <property type="entry name" value="DUF3291"/>
    <property type="match status" value="1"/>
</dbReference>
<organism evidence="2 3">
    <name type="scientific">Oceanicoccus sagamiensis</name>
    <dbReference type="NCBI Taxonomy" id="716816"/>
    <lineage>
        <taxon>Bacteria</taxon>
        <taxon>Pseudomonadati</taxon>
        <taxon>Pseudomonadota</taxon>
        <taxon>Gammaproteobacteria</taxon>
        <taxon>Cellvibrionales</taxon>
        <taxon>Spongiibacteraceae</taxon>
        <taxon>Oceanicoccus</taxon>
    </lineage>
</organism>
<dbReference type="EMBL" id="CP019343">
    <property type="protein sequence ID" value="ARN73372.1"/>
    <property type="molecule type" value="Genomic_DNA"/>
</dbReference>
<evidence type="ECO:0000259" key="1">
    <source>
        <dbReference type="Pfam" id="PF11695"/>
    </source>
</evidence>
<feature type="domain" description="DUF3291" evidence="1">
    <location>
        <begin position="5"/>
        <end position="144"/>
    </location>
</feature>
<evidence type="ECO:0000313" key="3">
    <source>
        <dbReference type="Proteomes" id="UP000193450"/>
    </source>
</evidence>
<dbReference type="Proteomes" id="UP000193450">
    <property type="component" value="Chromosome"/>
</dbReference>
<dbReference type="InterPro" id="IPR011008">
    <property type="entry name" value="Dimeric_a/b-barrel"/>
</dbReference>
<dbReference type="SUPFAM" id="SSF54909">
    <property type="entry name" value="Dimeric alpha+beta barrel"/>
    <property type="match status" value="1"/>
</dbReference>
<accession>A0A1X9NAB3</accession>
<evidence type="ECO:0000313" key="2">
    <source>
        <dbReference type="EMBL" id="ARN73372.1"/>
    </source>
</evidence>
<dbReference type="AlphaFoldDB" id="A0A1X9NAB3"/>